<evidence type="ECO:0000313" key="3">
    <source>
        <dbReference type="Proteomes" id="UP000620124"/>
    </source>
</evidence>
<keyword evidence="1" id="KW-0812">Transmembrane</keyword>
<evidence type="ECO:0000256" key="1">
    <source>
        <dbReference type="SAM" id="Phobius"/>
    </source>
</evidence>
<evidence type="ECO:0000313" key="2">
    <source>
        <dbReference type="EMBL" id="KAF7342385.1"/>
    </source>
</evidence>
<keyword evidence="1" id="KW-1133">Transmembrane helix</keyword>
<dbReference type="AlphaFoldDB" id="A0A8H7CLT1"/>
<keyword evidence="1" id="KW-0472">Membrane</keyword>
<keyword evidence="3" id="KW-1185">Reference proteome</keyword>
<name>A0A8H7CLT1_9AGAR</name>
<dbReference type="EMBL" id="JACAZI010000017">
    <property type="protein sequence ID" value="KAF7342385.1"/>
    <property type="molecule type" value="Genomic_DNA"/>
</dbReference>
<organism evidence="2 3">
    <name type="scientific">Mycena venus</name>
    <dbReference type="NCBI Taxonomy" id="2733690"/>
    <lineage>
        <taxon>Eukaryota</taxon>
        <taxon>Fungi</taxon>
        <taxon>Dikarya</taxon>
        <taxon>Basidiomycota</taxon>
        <taxon>Agaricomycotina</taxon>
        <taxon>Agaricomycetes</taxon>
        <taxon>Agaricomycetidae</taxon>
        <taxon>Agaricales</taxon>
        <taxon>Marasmiineae</taxon>
        <taxon>Mycenaceae</taxon>
        <taxon>Mycena</taxon>
    </lineage>
</organism>
<dbReference type="Proteomes" id="UP000620124">
    <property type="component" value="Unassembled WGS sequence"/>
</dbReference>
<protein>
    <submittedName>
        <fullName evidence="2">Uncharacterized protein</fullName>
    </submittedName>
</protein>
<comment type="caution">
    <text evidence="2">The sequence shown here is derived from an EMBL/GenBank/DDBJ whole genome shotgun (WGS) entry which is preliminary data.</text>
</comment>
<proteinExistence type="predicted"/>
<accession>A0A8H7CLT1</accession>
<reference evidence="2" key="1">
    <citation type="submission" date="2020-05" db="EMBL/GenBank/DDBJ databases">
        <title>Mycena genomes resolve the evolution of fungal bioluminescence.</title>
        <authorList>
            <person name="Tsai I.J."/>
        </authorList>
    </citation>
    <scope>NUCLEOTIDE SEQUENCE</scope>
    <source>
        <strain evidence="2">CCC161011</strain>
    </source>
</reference>
<feature type="transmembrane region" description="Helical" evidence="1">
    <location>
        <begin position="45"/>
        <end position="67"/>
    </location>
</feature>
<gene>
    <name evidence="2" type="ORF">MVEN_01827500</name>
</gene>
<sequence>MLFTTSCFSFYNHAHPPNLTPGRRPATVRPKTLTCRFDATLPGQILFLSFFGFSFFPLIPPLPALILRASKALQVSPTSTVPAGSVPVRHGM</sequence>